<dbReference type="InterPro" id="IPR016186">
    <property type="entry name" value="C-type_lectin-like/link_sf"/>
</dbReference>
<evidence type="ECO:0000313" key="5">
    <source>
        <dbReference type="RefSeq" id="XP_055866398.1"/>
    </source>
</evidence>
<dbReference type="SUPFAM" id="SSF56436">
    <property type="entry name" value="C-type lectin-like"/>
    <property type="match status" value="1"/>
</dbReference>
<name>A0A9W2YUC9_BIOGL</name>
<dbReference type="Gene3D" id="3.10.100.10">
    <property type="entry name" value="Mannose-Binding Protein A, subunit A"/>
    <property type="match status" value="1"/>
</dbReference>
<dbReference type="Proteomes" id="UP001165740">
    <property type="component" value="Chromosome 14"/>
</dbReference>
<gene>
    <name evidence="5" type="primary">LOC106064311</name>
</gene>
<dbReference type="InterPro" id="IPR003961">
    <property type="entry name" value="FN3_dom"/>
</dbReference>
<sequence length="773" mass="87166">MVISSWIKTKSAFTIKCCHYKATMFYTCLANLLSLLPMFLTLVTEFVACQICKPGMTYHRDTHTCMAVINLHKTHEQADKYCADVYSGGHLVYILDFKTNNFIANSLLPDTDWYHIGLTDADKNGQYKWKNGQIANYTNFHETQRPAYLKSYVFMNKNVWLEDYNRDLKSICQTVAERDEFFFLNRSDFDSSTSETTALVKNIWKCGKVGMENHYLELLYRNSDETLSTVHYVFGKELSHVMYPNCNSSGVYVCRITGERSVNAISLEGILKVQCKATYCKEDVSNTNLRYSVNTGKTEGKFCVFVYGTPTLLLVYKAAEREWVSEKIDESKYNINFSYTDEMSARGEIYVRFYNVTSSDNGRYFIYVRNSQGSAQLYFNITGPPQCPKSLISEVLSQDTVRLTWSPLTDKLSKQKFDIFRAIPTEDVVVATVSNQNAESISYNVTGLSANINYSFYLHVESDQIVTQCSHLTTSILIKGLSADSQDGQFSENSIVFYIVPIVAVVVLLVICVVIIVLVRKRKQNANNKTTFTDQKDFKYNCGSETISAQQSSQRNDNSSNKAFDPVCSTEVAENIYNNVLENKAQQSAKVLKPARKSGSSVKLKNRVSMATGENQAATLPLGKTLVTWDDEKEDVNVYENTRTNVSKDAQEHKDNEEDKASPLSAEEIPNLELDGKEAKPKDVSRTVSPEGLVYVSVEINTSSKTPRIVVQKPKVKDKVDKKQTQDKKQKEIVKEVKPSYEAVEYSSLDYLATSVAATEEGVGSLADTDAKE</sequence>
<evidence type="ECO:0000256" key="2">
    <source>
        <dbReference type="SAM" id="Phobius"/>
    </source>
</evidence>
<evidence type="ECO:0000256" key="1">
    <source>
        <dbReference type="SAM" id="MobiDB-lite"/>
    </source>
</evidence>
<dbReference type="InterPro" id="IPR013783">
    <property type="entry name" value="Ig-like_fold"/>
</dbReference>
<feature type="region of interest" description="Disordered" evidence="1">
    <location>
        <begin position="638"/>
        <end position="686"/>
    </location>
</feature>
<dbReference type="InterPro" id="IPR036116">
    <property type="entry name" value="FN3_sf"/>
</dbReference>
<keyword evidence="2" id="KW-0812">Transmembrane</keyword>
<keyword evidence="4" id="KW-1185">Reference proteome</keyword>
<evidence type="ECO:0000259" key="3">
    <source>
        <dbReference type="PROSITE" id="PS50041"/>
    </source>
</evidence>
<dbReference type="PROSITE" id="PS50041">
    <property type="entry name" value="C_TYPE_LECTIN_2"/>
    <property type="match status" value="1"/>
</dbReference>
<keyword evidence="2" id="KW-1133">Transmembrane helix</keyword>
<evidence type="ECO:0000313" key="4">
    <source>
        <dbReference type="Proteomes" id="UP001165740"/>
    </source>
</evidence>
<feature type="compositionally biased region" description="Polar residues" evidence="1">
    <location>
        <begin position="639"/>
        <end position="648"/>
    </location>
</feature>
<feature type="compositionally biased region" description="Basic and acidic residues" evidence="1">
    <location>
        <begin position="649"/>
        <end position="661"/>
    </location>
</feature>
<reference evidence="5" key="1">
    <citation type="submission" date="2025-08" db="UniProtKB">
        <authorList>
            <consortium name="RefSeq"/>
        </authorList>
    </citation>
    <scope>IDENTIFICATION</scope>
</reference>
<feature type="compositionally biased region" description="Basic and acidic residues" evidence="1">
    <location>
        <begin position="674"/>
        <end position="685"/>
    </location>
</feature>
<feature type="compositionally biased region" description="Basic and acidic residues" evidence="1">
    <location>
        <begin position="715"/>
        <end position="731"/>
    </location>
</feature>
<keyword evidence="2" id="KW-0472">Membrane</keyword>
<dbReference type="OrthoDB" id="6271941at2759"/>
<dbReference type="Gene3D" id="2.60.40.10">
    <property type="entry name" value="Immunoglobulins"/>
    <property type="match status" value="1"/>
</dbReference>
<dbReference type="CDD" id="cd00037">
    <property type="entry name" value="CLECT"/>
    <property type="match status" value="1"/>
</dbReference>
<feature type="transmembrane region" description="Helical" evidence="2">
    <location>
        <begin position="495"/>
        <end position="519"/>
    </location>
</feature>
<accession>A0A9W2YUC9</accession>
<dbReference type="SMART" id="SM00034">
    <property type="entry name" value="CLECT"/>
    <property type="match status" value="1"/>
</dbReference>
<dbReference type="PANTHER" id="PTHR22801:SF63">
    <property type="entry name" value="C-TYPE LECTIN DOMAIN-CONTAINING PROTEIN"/>
    <property type="match status" value="1"/>
</dbReference>
<proteinExistence type="predicted"/>
<dbReference type="SUPFAM" id="SSF49265">
    <property type="entry name" value="Fibronectin type III"/>
    <property type="match status" value="1"/>
</dbReference>
<feature type="transmembrane region" description="Helical" evidence="2">
    <location>
        <begin position="24"/>
        <end position="43"/>
    </location>
</feature>
<dbReference type="GeneID" id="106064311"/>
<dbReference type="Pfam" id="PF00059">
    <property type="entry name" value="Lectin_C"/>
    <property type="match status" value="1"/>
</dbReference>
<dbReference type="RefSeq" id="XP_055866398.1">
    <property type="nucleotide sequence ID" value="XM_056010423.1"/>
</dbReference>
<organism evidence="4 5">
    <name type="scientific">Biomphalaria glabrata</name>
    <name type="common">Bloodfluke planorb</name>
    <name type="synonym">Freshwater snail</name>
    <dbReference type="NCBI Taxonomy" id="6526"/>
    <lineage>
        <taxon>Eukaryota</taxon>
        <taxon>Metazoa</taxon>
        <taxon>Spiralia</taxon>
        <taxon>Lophotrochozoa</taxon>
        <taxon>Mollusca</taxon>
        <taxon>Gastropoda</taxon>
        <taxon>Heterobranchia</taxon>
        <taxon>Euthyneura</taxon>
        <taxon>Panpulmonata</taxon>
        <taxon>Hygrophila</taxon>
        <taxon>Lymnaeoidea</taxon>
        <taxon>Planorbidae</taxon>
        <taxon>Biomphalaria</taxon>
    </lineage>
</organism>
<feature type="domain" description="C-type lectin" evidence="3">
    <location>
        <begin position="65"/>
        <end position="160"/>
    </location>
</feature>
<protein>
    <submittedName>
        <fullName evidence="5">Uncharacterized protein LOC106064311 isoform X1</fullName>
    </submittedName>
</protein>
<dbReference type="CDD" id="cd00063">
    <property type="entry name" value="FN3"/>
    <property type="match status" value="1"/>
</dbReference>
<dbReference type="InterPro" id="IPR016187">
    <property type="entry name" value="CTDL_fold"/>
</dbReference>
<dbReference type="InterPro" id="IPR050801">
    <property type="entry name" value="Ca-Dep_Lectins_ImmuneDev"/>
</dbReference>
<dbReference type="AlphaFoldDB" id="A0A9W2YUC9"/>
<feature type="region of interest" description="Disordered" evidence="1">
    <location>
        <begin position="712"/>
        <end position="731"/>
    </location>
</feature>
<dbReference type="InterPro" id="IPR001304">
    <property type="entry name" value="C-type_lectin-like"/>
</dbReference>
<dbReference type="PANTHER" id="PTHR22801">
    <property type="entry name" value="LITHOSTATHINE"/>
    <property type="match status" value="1"/>
</dbReference>